<reference evidence="2 3" key="1">
    <citation type="submission" date="2020-09" db="EMBL/GenBank/DDBJ databases">
        <title>Flavimobilis rhizosphaerae sp. nov., isolated from rhizosphere soil of Spartina alterniflora.</title>
        <authorList>
            <person name="Hanqin C."/>
        </authorList>
    </citation>
    <scope>NUCLEOTIDE SEQUENCE [LARGE SCALE GENOMIC DNA]</scope>
    <source>
        <strain evidence="2 3">GY 10621</strain>
    </source>
</reference>
<feature type="transmembrane region" description="Helical" evidence="1">
    <location>
        <begin position="129"/>
        <end position="150"/>
    </location>
</feature>
<gene>
    <name evidence="2" type="ORF">IGS67_07555</name>
</gene>
<evidence type="ECO:0000256" key="1">
    <source>
        <dbReference type="SAM" id="Phobius"/>
    </source>
</evidence>
<feature type="transmembrane region" description="Helical" evidence="1">
    <location>
        <begin position="20"/>
        <end position="40"/>
    </location>
</feature>
<name>A0ABR9DQE3_9MICO</name>
<comment type="caution">
    <text evidence="2">The sequence shown here is derived from an EMBL/GenBank/DDBJ whole genome shotgun (WGS) entry which is preliminary data.</text>
</comment>
<keyword evidence="1" id="KW-0812">Transmembrane</keyword>
<dbReference type="InterPro" id="IPR025576">
    <property type="entry name" value="YwiC"/>
</dbReference>
<sequence length="237" mass="25552">MLVVPLGLGMVQTGPAWVHLPLALVWILGYLAFYATGQWLRSHRKKRWFPPVRAYVLACIPPGLAVVVLRPDLLAWVPLFLPLLATSLVLHHRREDRSLLNDVVTVVAACLVLPVAHDAGLDTAAPGGWAATWIATALIAGYFIGTVPYVKTLIREKGSRPWYVGSVAFHVALCALPWLLATTTPAPFGPVPLTIFYAMLALRAALVPLRGATPRQVGIGEIVASVALTVLVVVEVL</sequence>
<feature type="transmembrane region" description="Helical" evidence="1">
    <location>
        <begin position="187"/>
        <end position="206"/>
    </location>
</feature>
<feature type="transmembrane region" description="Helical" evidence="1">
    <location>
        <begin position="52"/>
        <end position="69"/>
    </location>
</feature>
<proteinExistence type="predicted"/>
<keyword evidence="1" id="KW-0472">Membrane</keyword>
<organism evidence="2 3">
    <name type="scientific">Flavimobilis rhizosphaerae</name>
    <dbReference type="NCBI Taxonomy" id="2775421"/>
    <lineage>
        <taxon>Bacteria</taxon>
        <taxon>Bacillati</taxon>
        <taxon>Actinomycetota</taxon>
        <taxon>Actinomycetes</taxon>
        <taxon>Micrococcales</taxon>
        <taxon>Jonesiaceae</taxon>
        <taxon>Flavimobilis</taxon>
    </lineage>
</organism>
<feature type="transmembrane region" description="Helical" evidence="1">
    <location>
        <begin position="75"/>
        <end position="92"/>
    </location>
</feature>
<keyword evidence="1" id="KW-1133">Transmembrane helix</keyword>
<dbReference type="Proteomes" id="UP000642107">
    <property type="component" value="Unassembled WGS sequence"/>
</dbReference>
<evidence type="ECO:0000313" key="2">
    <source>
        <dbReference type="EMBL" id="MBD9699347.1"/>
    </source>
</evidence>
<accession>A0ABR9DQE3</accession>
<feature type="transmembrane region" description="Helical" evidence="1">
    <location>
        <begin position="162"/>
        <end position="181"/>
    </location>
</feature>
<keyword evidence="3" id="KW-1185">Reference proteome</keyword>
<dbReference type="EMBL" id="JACZDF010000003">
    <property type="protein sequence ID" value="MBD9699347.1"/>
    <property type="molecule type" value="Genomic_DNA"/>
</dbReference>
<dbReference type="Pfam" id="PF14256">
    <property type="entry name" value="YwiC"/>
    <property type="match status" value="1"/>
</dbReference>
<evidence type="ECO:0000313" key="3">
    <source>
        <dbReference type="Proteomes" id="UP000642107"/>
    </source>
</evidence>
<protein>
    <submittedName>
        <fullName evidence="2">YwiC-like family protein</fullName>
    </submittedName>
</protein>
<feature type="transmembrane region" description="Helical" evidence="1">
    <location>
        <begin position="99"/>
        <end position="117"/>
    </location>
</feature>